<dbReference type="EMBL" id="CAJZBQ010000044">
    <property type="protein sequence ID" value="CAG9327799.1"/>
    <property type="molecule type" value="Genomic_DNA"/>
</dbReference>
<gene>
    <name evidence="2" type="ORF">BSTOLATCC_MIC44427</name>
</gene>
<protein>
    <submittedName>
        <fullName evidence="2">Uncharacterized protein</fullName>
    </submittedName>
</protein>
<feature type="compositionally biased region" description="Polar residues" evidence="1">
    <location>
        <begin position="653"/>
        <end position="663"/>
    </location>
</feature>
<dbReference type="SUPFAM" id="SSF48371">
    <property type="entry name" value="ARM repeat"/>
    <property type="match status" value="1"/>
</dbReference>
<feature type="compositionally biased region" description="Low complexity" evidence="1">
    <location>
        <begin position="676"/>
        <end position="687"/>
    </location>
</feature>
<dbReference type="PANTHER" id="PTHR21467:SF0">
    <property type="entry name" value="SERINE_THREONINE-PROTEIN PHOSPHATASE 4 REGULATORY SUBUNIT 4"/>
    <property type="match status" value="1"/>
</dbReference>
<dbReference type="InterPro" id="IPR011989">
    <property type="entry name" value="ARM-like"/>
</dbReference>
<reference evidence="2" key="1">
    <citation type="submission" date="2021-09" db="EMBL/GenBank/DDBJ databases">
        <authorList>
            <consortium name="AG Swart"/>
            <person name="Singh M."/>
            <person name="Singh A."/>
            <person name="Seah K."/>
            <person name="Emmerich C."/>
        </authorList>
    </citation>
    <scope>NUCLEOTIDE SEQUENCE</scope>
    <source>
        <strain evidence="2">ATCC30299</strain>
    </source>
</reference>
<dbReference type="AlphaFoldDB" id="A0AAU9K1F1"/>
<dbReference type="InterPro" id="IPR039918">
    <property type="entry name" value="PPP4R4"/>
</dbReference>
<dbReference type="InterPro" id="IPR016024">
    <property type="entry name" value="ARM-type_fold"/>
</dbReference>
<dbReference type="Gene3D" id="1.25.10.10">
    <property type="entry name" value="Leucine-rich Repeat Variant"/>
    <property type="match status" value="1"/>
</dbReference>
<feature type="region of interest" description="Disordered" evidence="1">
    <location>
        <begin position="598"/>
        <end position="699"/>
    </location>
</feature>
<evidence type="ECO:0000313" key="3">
    <source>
        <dbReference type="Proteomes" id="UP001162131"/>
    </source>
</evidence>
<keyword evidence="3" id="KW-1185">Reference proteome</keyword>
<evidence type="ECO:0000313" key="2">
    <source>
        <dbReference type="EMBL" id="CAG9327799.1"/>
    </source>
</evidence>
<evidence type="ECO:0000256" key="1">
    <source>
        <dbReference type="SAM" id="MobiDB-lite"/>
    </source>
</evidence>
<dbReference type="PANTHER" id="PTHR21467">
    <property type="entry name" value="PROTEIN PHOSPHATASE 4 REGULATORY SUBUNIT 4 PPP4R4"/>
    <property type="match status" value="1"/>
</dbReference>
<sequence>MDLSLDWMNESVPEAECSSGILKTEAELAQWSTQEGLSEADKGVQLLESGLPPQKIWALNSLDIVIKEGGSRILSRIFSHIMSWDEQMQIASGIGFLSAVKKRYIPKSFFQDTLELTLTFLSFYSRTVLEVWMPVFNSLISQISVDLIKSKAIPMIILLSDYTQKPISRQVSCQLLNSLAEVLGKEFKGQILQRAKALSQDTNGDVRQEMCRSWQSIAKVVGTSVIEELIFFEAVKLVHDAMIDVKAEAVGLFIQLLPYLSYGFLEVQAMPIIKNELFVEIPISIQVKLSQYIGQLFLSIKSILTKEDRTSCTETIARLANSDITVRKNLAFNIPAVFWALGTCKNLKAIVTKLASDEEAEVRVLIAAGLHEIVRQDPSCKILRKAATQLYENPQTQLSMLKSMHHWQCYFQPSELLTKFAAVVNSANWRTQLTYLSQIKETFRQFPMKDVVDIFIPLLIYKMQSGTWPLKISSAELLASILYHNYYMTRKLDICNILKDKFARSNCCNNRLIFLYFIDYILPLQSKQFFSLVFAEDTIRLGSDNVSSVRIKFATMVPQIRESLQNQWITQLNNVLANLVEDPMQTVRESAQASRNILKSDEYNNKLQSEEAQKNEQKKLKFEEEQGGQESREQDEKKKRMVDELAAKARADMQQSKSGTLKSRPSLGKIARPEVSSTSKLPKPSLKQPVAVKKKMFSS</sequence>
<dbReference type="Proteomes" id="UP001162131">
    <property type="component" value="Unassembled WGS sequence"/>
</dbReference>
<organism evidence="2 3">
    <name type="scientific">Blepharisma stoltei</name>
    <dbReference type="NCBI Taxonomy" id="1481888"/>
    <lineage>
        <taxon>Eukaryota</taxon>
        <taxon>Sar</taxon>
        <taxon>Alveolata</taxon>
        <taxon>Ciliophora</taxon>
        <taxon>Postciliodesmatophora</taxon>
        <taxon>Heterotrichea</taxon>
        <taxon>Heterotrichida</taxon>
        <taxon>Blepharismidae</taxon>
        <taxon>Blepharisma</taxon>
    </lineage>
</organism>
<comment type="caution">
    <text evidence="2">The sequence shown here is derived from an EMBL/GenBank/DDBJ whole genome shotgun (WGS) entry which is preliminary data.</text>
</comment>
<proteinExistence type="predicted"/>
<feature type="compositionally biased region" description="Basic and acidic residues" evidence="1">
    <location>
        <begin position="598"/>
        <end position="651"/>
    </location>
</feature>
<accession>A0AAU9K1F1</accession>
<name>A0AAU9K1F1_9CILI</name>